<dbReference type="GO" id="GO:0016020">
    <property type="term" value="C:membrane"/>
    <property type="evidence" value="ECO:0007669"/>
    <property type="project" value="UniProtKB-SubCell"/>
</dbReference>
<evidence type="ECO:0000256" key="6">
    <source>
        <dbReference type="RuleBase" id="RU364113"/>
    </source>
</evidence>
<feature type="region of interest" description="Disordered" evidence="7">
    <location>
        <begin position="369"/>
        <end position="405"/>
    </location>
</feature>
<comment type="caution">
    <text evidence="9">The sequence shown here is derived from an EMBL/GenBank/DDBJ whole genome shotgun (WGS) entry which is preliminary data.</text>
</comment>
<dbReference type="InterPro" id="IPR050710">
    <property type="entry name" value="Band7/mec-2_domain"/>
</dbReference>
<dbReference type="SUPFAM" id="SSF117892">
    <property type="entry name" value="Band 7/SPFH domain"/>
    <property type="match status" value="1"/>
</dbReference>
<dbReference type="PANTHER" id="PTHR43327:SF2">
    <property type="entry name" value="MODULATOR OF FTSH PROTEASE HFLK"/>
    <property type="match status" value="1"/>
</dbReference>
<dbReference type="Gene3D" id="3.30.479.30">
    <property type="entry name" value="Band 7 domain"/>
    <property type="match status" value="1"/>
</dbReference>
<gene>
    <name evidence="9" type="primary">hflK</name>
    <name evidence="9" type="ORF">H8D24_05585</name>
</gene>
<feature type="compositionally biased region" description="Gly residues" evidence="7">
    <location>
        <begin position="46"/>
        <end position="64"/>
    </location>
</feature>
<evidence type="ECO:0000256" key="4">
    <source>
        <dbReference type="ARBA" id="ARBA00022989"/>
    </source>
</evidence>
<feature type="domain" description="Band 7" evidence="8">
    <location>
        <begin position="84"/>
        <end position="261"/>
    </location>
</feature>
<dbReference type="InterPro" id="IPR001107">
    <property type="entry name" value="Band_7"/>
</dbReference>
<evidence type="ECO:0000259" key="8">
    <source>
        <dbReference type="SMART" id="SM00244"/>
    </source>
</evidence>
<reference evidence="9 10" key="1">
    <citation type="submission" date="2020-08" db="EMBL/GenBank/DDBJ databases">
        <title>Bridging the membrane lipid divide: bacteria of the FCB group superphylum have the potential to synthesize archaeal ether lipids.</title>
        <authorList>
            <person name="Villanueva L."/>
            <person name="Von Meijenfeldt F.A.B."/>
            <person name="Westbye A.B."/>
            <person name="Yadav S."/>
            <person name="Hopmans E.C."/>
            <person name="Dutilh B.E."/>
            <person name="Sinninghe Damste J.S."/>
        </authorList>
    </citation>
    <scope>NUCLEOTIDE SEQUENCE [LARGE SCALE GENOMIC DNA]</scope>
    <source>
        <strain evidence="9">NIOZ-UU100</strain>
    </source>
</reference>
<keyword evidence="9" id="KW-0645">Protease</keyword>
<feature type="region of interest" description="Disordered" evidence="7">
    <location>
        <begin position="44"/>
        <end position="64"/>
    </location>
</feature>
<evidence type="ECO:0000313" key="9">
    <source>
        <dbReference type="EMBL" id="MBC8519859.1"/>
    </source>
</evidence>
<comment type="subunit">
    <text evidence="6">HflC and HflK may interact to form a multimeric complex.</text>
</comment>
<name>A0A8J6P418_9GAMM</name>
<protein>
    <recommendedName>
        <fullName evidence="6">Protein HflK</fullName>
    </recommendedName>
</protein>
<dbReference type="InterPro" id="IPR036013">
    <property type="entry name" value="Band_7/SPFH_dom_sf"/>
</dbReference>
<dbReference type="GO" id="GO:0006508">
    <property type="term" value="P:proteolysis"/>
    <property type="evidence" value="ECO:0007669"/>
    <property type="project" value="UniProtKB-KW"/>
</dbReference>
<evidence type="ECO:0000256" key="3">
    <source>
        <dbReference type="ARBA" id="ARBA00022692"/>
    </source>
</evidence>
<organism evidence="9 10">
    <name type="scientific">Candidatus Thiopontia autotrophica</name>
    <dbReference type="NCBI Taxonomy" id="2841688"/>
    <lineage>
        <taxon>Bacteria</taxon>
        <taxon>Pseudomonadati</taxon>
        <taxon>Pseudomonadota</taxon>
        <taxon>Gammaproteobacteria</taxon>
        <taxon>Candidatus Thiopontia</taxon>
    </lineage>
</organism>
<dbReference type="AlphaFoldDB" id="A0A8J6P418"/>
<evidence type="ECO:0000256" key="7">
    <source>
        <dbReference type="SAM" id="MobiDB-lite"/>
    </source>
</evidence>
<dbReference type="InterPro" id="IPR010201">
    <property type="entry name" value="HflK"/>
</dbReference>
<dbReference type="PANTHER" id="PTHR43327">
    <property type="entry name" value="STOMATIN-LIKE PROTEIN 2, MITOCHONDRIAL"/>
    <property type="match status" value="1"/>
</dbReference>
<keyword evidence="5 6" id="KW-0472">Membrane</keyword>
<keyword evidence="3 6" id="KW-0812">Transmembrane</keyword>
<dbReference type="NCBIfam" id="TIGR01933">
    <property type="entry name" value="hflK"/>
    <property type="match status" value="1"/>
</dbReference>
<dbReference type="Pfam" id="PF12221">
    <property type="entry name" value="HflK_N"/>
    <property type="match status" value="1"/>
</dbReference>
<evidence type="ECO:0000313" key="10">
    <source>
        <dbReference type="Proteomes" id="UP000654401"/>
    </source>
</evidence>
<dbReference type="InterPro" id="IPR020980">
    <property type="entry name" value="Membrane_HflK_N"/>
</dbReference>
<dbReference type="SMART" id="SM00244">
    <property type="entry name" value="PHB"/>
    <property type="match status" value="1"/>
</dbReference>
<dbReference type="Pfam" id="PF01145">
    <property type="entry name" value="Band_7"/>
    <property type="match status" value="1"/>
</dbReference>
<comment type="similarity">
    <text evidence="2 6">Belongs to the band 7/mec-2 family. HflK subfamily.</text>
</comment>
<evidence type="ECO:0000256" key="2">
    <source>
        <dbReference type="ARBA" id="ARBA00006971"/>
    </source>
</evidence>
<feature type="compositionally biased region" description="Polar residues" evidence="7">
    <location>
        <begin position="369"/>
        <end position="378"/>
    </location>
</feature>
<dbReference type="EMBL" id="JACNFK010000028">
    <property type="protein sequence ID" value="MBC8519859.1"/>
    <property type="molecule type" value="Genomic_DNA"/>
</dbReference>
<feature type="transmembrane region" description="Helical" evidence="6">
    <location>
        <begin position="67"/>
        <end position="89"/>
    </location>
</feature>
<evidence type="ECO:0000256" key="1">
    <source>
        <dbReference type="ARBA" id="ARBA00004167"/>
    </source>
</evidence>
<dbReference type="CDD" id="cd03404">
    <property type="entry name" value="SPFH_HflK"/>
    <property type="match status" value="1"/>
</dbReference>
<dbReference type="Proteomes" id="UP000654401">
    <property type="component" value="Unassembled WGS sequence"/>
</dbReference>
<comment type="function">
    <text evidence="6">HflC and HflK could encode or regulate a protease.</text>
</comment>
<dbReference type="GO" id="GO:0008233">
    <property type="term" value="F:peptidase activity"/>
    <property type="evidence" value="ECO:0007669"/>
    <property type="project" value="UniProtKB-KW"/>
</dbReference>
<feature type="region of interest" description="Disordered" evidence="7">
    <location>
        <begin position="1"/>
        <end position="30"/>
    </location>
</feature>
<keyword evidence="4 6" id="KW-1133">Transmembrane helix</keyword>
<proteinExistence type="inferred from homology"/>
<keyword evidence="9" id="KW-0378">Hydrolase</keyword>
<accession>A0A8J6P418</accession>
<comment type="subcellular location">
    <subcellularLocation>
        <location evidence="1">Membrane</location>
        <topology evidence="1">Single-pass membrane protein</topology>
    </subcellularLocation>
</comment>
<evidence type="ECO:0000256" key="5">
    <source>
        <dbReference type="ARBA" id="ARBA00023136"/>
    </source>
</evidence>
<sequence>MGWDDDSGRKRPGNSDPWGGGKNSQQPPDLDEVIKKLQGSISQIFGGKGSGGGGSTSPSGKSGGGGMIGAGTIVGLLVAVWMLSGIYIVDPAERGVELYFGKYFTSTMPGPHWVPPYPIASVEKVNVEEIRNIEIGYRSRGGTQSVGSVPRESLMLTKDENIIDIKFAVQYRVKDAKNYLFSVLNPDLTLRQATESAVRDVIGKSNMDYVLTEGRADIASRARDLIQIITDRYNTGLDVTTVNMQDAQPPDQVQGSFADVVKAREDKQRLINESEAYSNDIIPRARGASARIVAEAEAYREQVIVRADGEASRFNQVLAEYEKAPEVTRKRLYIDSMETVLSRSSKVMIDVDSGNSLLYLPLDKMVQRGTTTRTSSPAGSVVNKVRTTRDSGGSPSRPDQRSRGR</sequence>